<name>A0ABP7Z307_9SPHI</name>
<protein>
    <recommendedName>
        <fullName evidence="3">Galactose oxidase</fullName>
    </recommendedName>
</protein>
<dbReference type="SUPFAM" id="SSF117281">
    <property type="entry name" value="Kelch motif"/>
    <property type="match status" value="1"/>
</dbReference>
<dbReference type="EMBL" id="BAAAZI010000012">
    <property type="protein sequence ID" value="GAA4146157.1"/>
    <property type="molecule type" value="Genomic_DNA"/>
</dbReference>
<organism evidence="1 2">
    <name type="scientific">Sphingobacterium kyonggiense</name>
    <dbReference type="NCBI Taxonomy" id="714075"/>
    <lineage>
        <taxon>Bacteria</taxon>
        <taxon>Pseudomonadati</taxon>
        <taxon>Bacteroidota</taxon>
        <taxon>Sphingobacteriia</taxon>
        <taxon>Sphingobacteriales</taxon>
        <taxon>Sphingobacteriaceae</taxon>
        <taxon>Sphingobacterium</taxon>
    </lineage>
</organism>
<evidence type="ECO:0000313" key="2">
    <source>
        <dbReference type="Proteomes" id="UP001500101"/>
    </source>
</evidence>
<sequence>MKTWIKICVFMIISQTTFGQGKKVVWEWKQLPAIPDAIGFAGAYSGIVEGQLIVLGGANFPDGKAPWDGGKKVWTDQVFMLKDETQQNWIKGTPLPQTMGYGASISYENKMYMAGGSNELEHLNEVYEVSWNFEINNLTYKLINHLPKPIANCASILIGDYWYIAGGIESPSSKEASSICWKLNMKNPEAGWEDCAALPGKGRMLAILSENGKQPFILSGVALINGQREYLTDAYILKGELWEKVTDLPQSVAAASSPGYYDTVTNSFFVFGGDDGELANANLKENHPGFSNKILQFCTEKREWFNNPIPEGNSSSELKFPVTTNSTIWNGKLVIPMGEIRPGIRTPQVLIGNIKRER</sequence>
<evidence type="ECO:0000313" key="1">
    <source>
        <dbReference type="EMBL" id="GAA4146157.1"/>
    </source>
</evidence>
<gene>
    <name evidence="1" type="ORF">GCM10022216_30760</name>
</gene>
<reference evidence="2" key="1">
    <citation type="journal article" date="2019" name="Int. J. Syst. Evol. Microbiol.">
        <title>The Global Catalogue of Microorganisms (GCM) 10K type strain sequencing project: providing services to taxonomists for standard genome sequencing and annotation.</title>
        <authorList>
            <consortium name="The Broad Institute Genomics Platform"/>
            <consortium name="The Broad Institute Genome Sequencing Center for Infectious Disease"/>
            <person name="Wu L."/>
            <person name="Ma J."/>
        </authorList>
    </citation>
    <scope>NUCLEOTIDE SEQUENCE [LARGE SCALE GENOMIC DNA]</scope>
    <source>
        <strain evidence="2">JCM 16704</strain>
    </source>
</reference>
<keyword evidence="2" id="KW-1185">Reference proteome</keyword>
<dbReference type="Pfam" id="PF24996">
    <property type="entry name" value="NANM"/>
    <property type="match status" value="1"/>
</dbReference>
<evidence type="ECO:0008006" key="3">
    <source>
        <dbReference type="Google" id="ProtNLM"/>
    </source>
</evidence>
<proteinExistence type="predicted"/>
<dbReference type="Gene3D" id="2.120.10.80">
    <property type="entry name" value="Kelch-type beta propeller"/>
    <property type="match status" value="2"/>
</dbReference>
<dbReference type="Proteomes" id="UP001500101">
    <property type="component" value="Unassembled WGS sequence"/>
</dbReference>
<accession>A0ABP7Z307</accession>
<dbReference type="InterPro" id="IPR015915">
    <property type="entry name" value="Kelch-typ_b-propeller"/>
</dbReference>
<comment type="caution">
    <text evidence="1">The sequence shown here is derived from an EMBL/GenBank/DDBJ whole genome shotgun (WGS) entry which is preliminary data.</text>
</comment>
<dbReference type="InterPro" id="IPR056734">
    <property type="entry name" value="NANM"/>
</dbReference>